<dbReference type="GO" id="GO:0016020">
    <property type="term" value="C:membrane"/>
    <property type="evidence" value="ECO:0007669"/>
    <property type="project" value="UniProtKB-SubCell"/>
</dbReference>
<feature type="transmembrane region" description="Helical" evidence="6">
    <location>
        <begin position="429"/>
        <end position="449"/>
    </location>
</feature>
<proteinExistence type="predicted"/>
<feature type="transmembrane region" description="Helical" evidence="6">
    <location>
        <begin position="217"/>
        <end position="239"/>
    </location>
</feature>
<dbReference type="Gene3D" id="1.20.1740.10">
    <property type="entry name" value="Amino acid/polyamine transporter I"/>
    <property type="match status" value="1"/>
</dbReference>
<keyword evidence="3 6" id="KW-0812">Transmembrane</keyword>
<evidence type="ECO:0000256" key="3">
    <source>
        <dbReference type="ARBA" id="ARBA00022692"/>
    </source>
</evidence>
<keyword evidence="2" id="KW-0813">Transport</keyword>
<sequence length="570" mass="62370">MSKISPLLSREEIIEQTRSNKSFYNNTQNVEEPKINALLSNSDEQLLAEIGYKPELKRHFSLFQVFGISFSIMAILPSISSILADGLTGGPAGCFWGWVISSMFILTIGVSMSENGSSQPTSGGLYYWTNFYAPARAKTVISYLIGNTNSIALIGGLCSVDYGFAQELLSVIVIATDGEFNITAAKTYGVFVACVLSHIILTCASSKNCAWLQTSSVVLNTTIVVLFLVALPIGAKGNFKTASYVFTEFNNFSDWPSGWTQVSSTWLSGIWTLGAFDSVIHMSEEIPSASTAIPIGIIGSLSACIILGIAVMLVTLFCIQTNDIEGHIIGSKLGQPMAQIIYDCLGKKWAISFMILIAIGQFLMGASILTAISRQIWAFSRDNGLPFSSWIKKVNVKLSVPIRAVCFGGFGAILIGLLCLIGPTAANALFTLYIAGNYVAWGTPTFLRLTFGRNKFQPGKFYLGGVFSPLIGWTSTVFILYTVVMVMLPSTKYPDKETMNYTCIITPSVWIFSLVYYKIYTHKHYHGPQKTVHVSDCASENGMDRIYTILDGVEVNSDKKSRTYEKLDFA</sequence>
<dbReference type="KEGG" id="dha:DEHA2D18964g"/>
<dbReference type="eggNOG" id="KOG1289">
    <property type="taxonomic scope" value="Eukaryota"/>
</dbReference>
<evidence type="ECO:0000256" key="2">
    <source>
        <dbReference type="ARBA" id="ARBA00022448"/>
    </source>
</evidence>
<dbReference type="VEuPathDB" id="FungiDB:DEHA2D18964g"/>
<evidence type="ECO:0000313" key="7">
    <source>
        <dbReference type="EMBL" id="CAR65716.1"/>
    </source>
</evidence>
<evidence type="ECO:0000256" key="4">
    <source>
        <dbReference type="ARBA" id="ARBA00022989"/>
    </source>
</evidence>
<dbReference type="PANTHER" id="PTHR45649">
    <property type="entry name" value="AMINO-ACID PERMEASE BAT1"/>
    <property type="match status" value="1"/>
</dbReference>
<gene>
    <name evidence="7" type="ordered locus">DEHA2D18964g</name>
</gene>
<feature type="transmembrane region" description="Helical" evidence="6">
    <location>
        <begin position="499"/>
        <end position="517"/>
    </location>
</feature>
<evidence type="ECO:0000313" key="8">
    <source>
        <dbReference type="Proteomes" id="UP000000599"/>
    </source>
</evidence>
<evidence type="ECO:0000256" key="1">
    <source>
        <dbReference type="ARBA" id="ARBA00004141"/>
    </source>
</evidence>
<keyword evidence="8" id="KW-1185">Reference proteome</keyword>
<dbReference type="PIRSF" id="PIRSF006060">
    <property type="entry name" value="AA_transporter"/>
    <property type="match status" value="1"/>
</dbReference>
<dbReference type="PANTHER" id="PTHR45649:SF6">
    <property type="entry name" value="GABA-SPECIFIC PERMEASE"/>
    <property type="match status" value="1"/>
</dbReference>
<dbReference type="InterPro" id="IPR002293">
    <property type="entry name" value="AA/rel_permease1"/>
</dbReference>
<dbReference type="GeneID" id="8998584"/>
<dbReference type="OMA" id="CMNPDVS"/>
<feature type="transmembrane region" description="Helical" evidence="6">
    <location>
        <begin position="151"/>
        <end position="175"/>
    </location>
</feature>
<dbReference type="RefSeq" id="XP_002770362.1">
    <property type="nucleotide sequence ID" value="XM_002770316.1"/>
</dbReference>
<protein>
    <submittedName>
        <fullName evidence="7">DEHA2D18964p</fullName>
    </submittedName>
</protein>
<reference evidence="7 8" key="1">
    <citation type="journal article" date="2004" name="Nature">
        <title>Genome evolution in yeasts.</title>
        <authorList>
            <consortium name="Genolevures"/>
            <person name="Dujon B."/>
            <person name="Sherman D."/>
            <person name="Fischer G."/>
            <person name="Durrens P."/>
            <person name="Casaregola S."/>
            <person name="Lafontaine I."/>
            <person name="de Montigny J."/>
            <person name="Marck C."/>
            <person name="Neuveglise C."/>
            <person name="Talla E."/>
            <person name="Goffard N."/>
            <person name="Frangeul L."/>
            <person name="Aigle M."/>
            <person name="Anthouard V."/>
            <person name="Babour A."/>
            <person name="Barbe V."/>
            <person name="Barnay S."/>
            <person name="Blanchin S."/>
            <person name="Beckerich J.M."/>
            <person name="Beyne E."/>
            <person name="Bleykasten C."/>
            <person name="Boisrame A."/>
            <person name="Boyer J."/>
            <person name="Cattolico L."/>
            <person name="Confanioleri F."/>
            <person name="de Daruvar A."/>
            <person name="Despons L."/>
            <person name="Fabre E."/>
            <person name="Fairhead C."/>
            <person name="Ferry-Dumazet H."/>
            <person name="Groppi A."/>
            <person name="Hantraye F."/>
            <person name="Hennequin C."/>
            <person name="Jauniaux N."/>
            <person name="Joyet P."/>
            <person name="Kachouri R."/>
            <person name="Kerrest A."/>
            <person name="Koszul R."/>
            <person name="Lemaire M."/>
            <person name="Lesur I."/>
            <person name="Ma L."/>
            <person name="Muller H."/>
            <person name="Nicaud J.M."/>
            <person name="Nikolski M."/>
            <person name="Oztas S."/>
            <person name="Ozier-Kalogeropoulos O."/>
            <person name="Pellenz S."/>
            <person name="Potier S."/>
            <person name="Richard G.F."/>
            <person name="Straub M.L."/>
            <person name="Suleau A."/>
            <person name="Swennene D."/>
            <person name="Tekaia F."/>
            <person name="Wesolowski-Louvel M."/>
            <person name="Westhof E."/>
            <person name="Wirth B."/>
            <person name="Zeniou-Meyer M."/>
            <person name="Zivanovic I."/>
            <person name="Bolotin-Fukuhara M."/>
            <person name="Thierry A."/>
            <person name="Bouchier C."/>
            <person name="Caudron B."/>
            <person name="Scarpelli C."/>
            <person name="Gaillardin C."/>
            <person name="Weissenbach J."/>
            <person name="Wincker P."/>
            <person name="Souciet J.L."/>
        </authorList>
    </citation>
    <scope>NUCLEOTIDE SEQUENCE [LARGE SCALE GENOMIC DNA]</scope>
    <source>
        <strain evidence="8">ATCC 36239 / CBS 767 / BCRC 21394 / JCM 1990 / NBRC 0083 / IGC 2968</strain>
    </source>
</reference>
<evidence type="ECO:0000256" key="5">
    <source>
        <dbReference type="ARBA" id="ARBA00023136"/>
    </source>
</evidence>
<keyword evidence="5 6" id="KW-0472">Membrane</keyword>
<organism evidence="7 8">
    <name type="scientific">Debaryomyces hansenii (strain ATCC 36239 / CBS 767 / BCRC 21394 / JCM 1990 / NBRC 0083 / IGC 2968)</name>
    <name type="common">Yeast</name>
    <name type="synonym">Torulaspora hansenii</name>
    <dbReference type="NCBI Taxonomy" id="284592"/>
    <lineage>
        <taxon>Eukaryota</taxon>
        <taxon>Fungi</taxon>
        <taxon>Dikarya</taxon>
        <taxon>Ascomycota</taxon>
        <taxon>Saccharomycotina</taxon>
        <taxon>Pichiomycetes</taxon>
        <taxon>Debaryomycetaceae</taxon>
        <taxon>Debaryomyces</taxon>
    </lineage>
</organism>
<feature type="transmembrane region" description="Helical" evidence="6">
    <location>
        <begin position="62"/>
        <end position="83"/>
    </location>
</feature>
<name>B5RTN1_DEBHA</name>
<accession>B5RTN1</accession>
<dbReference type="OrthoDB" id="4476201at2759"/>
<evidence type="ECO:0000256" key="6">
    <source>
        <dbReference type="SAM" id="Phobius"/>
    </source>
</evidence>
<comment type="subcellular location">
    <subcellularLocation>
        <location evidence="1">Membrane</location>
        <topology evidence="1">Multi-pass membrane protein</topology>
    </subcellularLocation>
</comment>
<dbReference type="EMBL" id="CR382136">
    <property type="protein sequence ID" value="CAR65716.1"/>
    <property type="molecule type" value="Genomic_DNA"/>
</dbReference>
<keyword evidence="4 6" id="KW-1133">Transmembrane helix</keyword>
<dbReference type="HOGENOM" id="CLU_004495_0_3_1"/>
<dbReference type="Proteomes" id="UP000000599">
    <property type="component" value="Chromosome D"/>
</dbReference>
<feature type="transmembrane region" description="Helical" evidence="6">
    <location>
        <begin position="461"/>
        <end position="487"/>
    </location>
</feature>
<feature type="transmembrane region" description="Helical" evidence="6">
    <location>
        <begin position="95"/>
        <end position="112"/>
    </location>
</feature>
<dbReference type="InParanoid" id="B5RTN1"/>
<dbReference type="Pfam" id="PF13520">
    <property type="entry name" value="AA_permease_2"/>
    <property type="match status" value="1"/>
</dbReference>
<feature type="transmembrane region" description="Helical" evidence="6">
    <location>
        <begin position="292"/>
        <end position="317"/>
    </location>
</feature>
<dbReference type="AlphaFoldDB" id="B5RTN1"/>
<feature type="transmembrane region" description="Helical" evidence="6">
    <location>
        <begin position="402"/>
        <end position="423"/>
    </location>
</feature>
<feature type="transmembrane region" description="Helical" evidence="6">
    <location>
        <begin position="349"/>
        <end position="372"/>
    </location>
</feature>
<dbReference type="GO" id="GO:0022857">
    <property type="term" value="F:transmembrane transporter activity"/>
    <property type="evidence" value="ECO:0007669"/>
    <property type="project" value="InterPro"/>
</dbReference>
<feature type="transmembrane region" description="Helical" evidence="6">
    <location>
        <begin position="187"/>
        <end position="205"/>
    </location>
</feature>